<dbReference type="Gene3D" id="1.10.472.10">
    <property type="entry name" value="Cyclin-like"/>
    <property type="match status" value="2"/>
</dbReference>
<protein>
    <recommendedName>
        <fullName evidence="5">Cyclin-like domain-containing protein</fullName>
    </recommendedName>
</protein>
<dbReference type="EMBL" id="HBGN01022581">
    <property type="protein sequence ID" value="CAD9336676.1"/>
    <property type="molecule type" value="Transcribed_RNA"/>
</dbReference>
<dbReference type="FunFam" id="1.10.472.10:FF:000093">
    <property type="entry name" value="Predicted protein"/>
    <property type="match status" value="1"/>
</dbReference>
<dbReference type="SUPFAM" id="SSF47954">
    <property type="entry name" value="Cyclin-like"/>
    <property type="match status" value="1"/>
</dbReference>
<sequence length="327" mass="37144">MQFLSSFHHGAINIHDSDEESIRSRIGAMQKQERSGYKCSYYMKNVHQRQGPKPSDSHMCTQDRAKASKRKNQVNEDFRCEIVSWLFSMVEYLELNNETVSIAMSYVDRFLQTDSGIPALSNRRTFQQVAIASFFIAIKLFEPALVDADTMSVCVRGEYTANEIISMETLVLKALQWRVNPPTALAFVHHYLSLCPQEVIPEPVVCALYDAARFQTEIAMKDYFFVAVNRSTIAIASILNAMEGMPDTFLPDSARHFIIQKIMDITTTHDSFTGSLKTKEKLKRGLTRGFNFEVLLLKYSMNSLSFTPKAMSDVNLPRANMPLICTT</sequence>
<dbReference type="InterPro" id="IPR013763">
    <property type="entry name" value="Cyclin-like_dom"/>
</dbReference>
<evidence type="ECO:0000256" key="4">
    <source>
        <dbReference type="RuleBase" id="RU000383"/>
    </source>
</evidence>
<accession>A0A6U3XBS5</accession>
<comment type="similarity">
    <text evidence="4">Belongs to the cyclin family.</text>
</comment>
<dbReference type="PROSITE" id="PS00292">
    <property type="entry name" value="CYCLINS"/>
    <property type="match status" value="1"/>
</dbReference>
<dbReference type="InterPro" id="IPR006671">
    <property type="entry name" value="Cyclin_N"/>
</dbReference>
<keyword evidence="3" id="KW-0131">Cell cycle</keyword>
<dbReference type="InterPro" id="IPR048258">
    <property type="entry name" value="Cyclins_cyclin-box"/>
</dbReference>
<dbReference type="InterPro" id="IPR036915">
    <property type="entry name" value="Cyclin-like_sf"/>
</dbReference>
<dbReference type="GO" id="GO:0051301">
    <property type="term" value="P:cell division"/>
    <property type="evidence" value="ECO:0007669"/>
    <property type="project" value="UniProtKB-KW"/>
</dbReference>
<keyword evidence="1" id="KW-0132">Cell division</keyword>
<organism evidence="6">
    <name type="scientific">Ditylum brightwellii</name>
    <dbReference type="NCBI Taxonomy" id="49249"/>
    <lineage>
        <taxon>Eukaryota</taxon>
        <taxon>Sar</taxon>
        <taxon>Stramenopiles</taxon>
        <taxon>Ochrophyta</taxon>
        <taxon>Bacillariophyta</taxon>
        <taxon>Mediophyceae</taxon>
        <taxon>Lithodesmiophycidae</taxon>
        <taxon>Lithodesmiales</taxon>
        <taxon>Lithodesmiaceae</taxon>
        <taxon>Ditylum</taxon>
    </lineage>
</organism>
<name>A0A6U3XBS5_9STRA</name>
<evidence type="ECO:0000256" key="1">
    <source>
        <dbReference type="ARBA" id="ARBA00022618"/>
    </source>
</evidence>
<feature type="domain" description="Cyclin-like" evidence="5">
    <location>
        <begin position="84"/>
        <end position="173"/>
    </location>
</feature>
<reference evidence="6" key="1">
    <citation type="submission" date="2021-01" db="EMBL/GenBank/DDBJ databases">
        <authorList>
            <person name="Corre E."/>
            <person name="Pelletier E."/>
            <person name="Niang G."/>
            <person name="Scheremetjew M."/>
            <person name="Finn R."/>
            <person name="Kale V."/>
            <person name="Holt S."/>
            <person name="Cochrane G."/>
            <person name="Meng A."/>
            <person name="Brown T."/>
            <person name="Cohen L."/>
        </authorList>
    </citation>
    <scope>NUCLEOTIDE SEQUENCE</scope>
    <source>
        <strain evidence="6">Pop2</strain>
    </source>
</reference>
<evidence type="ECO:0000259" key="5">
    <source>
        <dbReference type="SMART" id="SM00385"/>
    </source>
</evidence>
<evidence type="ECO:0000256" key="2">
    <source>
        <dbReference type="ARBA" id="ARBA00023127"/>
    </source>
</evidence>
<gene>
    <name evidence="6" type="ORF">DBRI1063_LOCUS14394</name>
</gene>
<dbReference type="AlphaFoldDB" id="A0A6U3XBS5"/>
<dbReference type="Pfam" id="PF00134">
    <property type="entry name" value="Cyclin_N"/>
    <property type="match status" value="1"/>
</dbReference>
<dbReference type="SMART" id="SM00385">
    <property type="entry name" value="CYCLIN"/>
    <property type="match status" value="1"/>
</dbReference>
<evidence type="ECO:0000256" key="3">
    <source>
        <dbReference type="ARBA" id="ARBA00023306"/>
    </source>
</evidence>
<dbReference type="InterPro" id="IPR039361">
    <property type="entry name" value="Cyclin"/>
</dbReference>
<evidence type="ECO:0000313" key="6">
    <source>
        <dbReference type="EMBL" id="CAD9336676.1"/>
    </source>
</evidence>
<keyword evidence="2 4" id="KW-0195">Cyclin</keyword>
<dbReference type="PANTHER" id="PTHR10177">
    <property type="entry name" value="CYCLINS"/>
    <property type="match status" value="1"/>
</dbReference>
<proteinExistence type="inferred from homology"/>